<dbReference type="Proteomes" id="UP000654918">
    <property type="component" value="Unassembled WGS sequence"/>
</dbReference>
<keyword evidence="2" id="KW-1185">Reference proteome</keyword>
<organism evidence="1 2">
    <name type="scientific">Colletotrichum plurivorum</name>
    <dbReference type="NCBI Taxonomy" id="2175906"/>
    <lineage>
        <taxon>Eukaryota</taxon>
        <taxon>Fungi</taxon>
        <taxon>Dikarya</taxon>
        <taxon>Ascomycota</taxon>
        <taxon>Pezizomycotina</taxon>
        <taxon>Sordariomycetes</taxon>
        <taxon>Hypocreomycetidae</taxon>
        <taxon>Glomerellales</taxon>
        <taxon>Glomerellaceae</taxon>
        <taxon>Colletotrichum</taxon>
        <taxon>Colletotrichum orchidearum species complex</taxon>
    </lineage>
</organism>
<gene>
    <name evidence="1" type="ORF">CPLU01_03162</name>
</gene>
<evidence type="ECO:0000313" key="2">
    <source>
        <dbReference type="Proteomes" id="UP000654918"/>
    </source>
</evidence>
<dbReference type="AlphaFoldDB" id="A0A8H6KU11"/>
<evidence type="ECO:0000313" key="1">
    <source>
        <dbReference type="EMBL" id="KAF6837298.1"/>
    </source>
</evidence>
<name>A0A8H6KU11_9PEZI</name>
<protein>
    <submittedName>
        <fullName evidence="1">Uncharacterized protein</fullName>
    </submittedName>
</protein>
<comment type="caution">
    <text evidence="1">The sequence shown here is derived from an EMBL/GenBank/DDBJ whole genome shotgun (WGS) entry which is preliminary data.</text>
</comment>
<sequence>MVLLRLSAPKSTSAEGVTPARLRLGNDLASHAHSPSPLARQASLVRSGWSNPPWAGPVQLERWVPSIDDDDGLVVCIATVH</sequence>
<accession>A0A8H6KU11</accession>
<dbReference type="EMBL" id="WIGO01000026">
    <property type="protein sequence ID" value="KAF6837298.1"/>
    <property type="molecule type" value="Genomic_DNA"/>
</dbReference>
<proteinExistence type="predicted"/>
<reference evidence="1" key="1">
    <citation type="journal article" date="2020" name="Phytopathology">
        <title>Genome Sequence Resources of Colletotrichum truncatum, C. plurivorum, C. musicola, and C. sojae: Four Species Pathogenic to Soybean (Glycine max).</title>
        <authorList>
            <person name="Rogerio F."/>
            <person name="Boufleur T.R."/>
            <person name="Ciampi-Guillardi M."/>
            <person name="Sukno S.A."/>
            <person name="Thon M.R."/>
            <person name="Massola Junior N.S."/>
            <person name="Baroncelli R."/>
        </authorList>
    </citation>
    <scope>NUCLEOTIDE SEQUENCE</scope>
    <source>
        <strain evidence="1">LFN00145</strain>
    </source>
</reference>